<evidence type="ECO:0000313" key="4">
    <source>
        <dbReference type="Proteomes" id="UP000004506"/>
    </source>
</evidence>
<evidence type="ECO:0000256" key="1">
    <source>
        <dbReference type="SAM" id="MobiDB-lite"/>
    </source>
</evidence>
<feature type="transmembrane region" description="Helical" evidence="2">
    <location>
        <begin position="43"/>
        <end position="66"/>
    </location>
</feature>
<organism evidence="3 4">
    <name type="scientific">Providencia stuartii ATCC 25827</name>
    <dbReference type="NCBI Taxonomy" id="471874"/>
    <lineage>
        <taxon>Bacteria</taxon>
        <taxon>Pseudomonadati</taxon>
        <taxon>Pseudomonadota</taxon>
        <taxon>Gammaproteobacteria</taxon>
        <taxon>Enterobacterales</taxon>
        <taxon>Morganellaceae</taxon>
        <taxon>Providencia</taxon>
    </lineage>
</organism>
<feature type="region of interest" description="Disordered" evidence="1">
    <location>
        <begin position="72"/>
        <end position="91"/>
    </location>
</feature>
<keyword evidence="2" id="KW-1133">Transmembrane helix</keyword>
<evidence type="ECO:0000256" key="2">
    <source>
        <dbReference type="SAM" id="Phobius"/>
    </source>
</evidence>
<dbReference type="Proteomes" id="UP000004506">
    <property type="component" value="Unassembled WGS sequence"/>
</dbReference>
<proteinExistence type="predicted"/>
<keyword evidence="2" id="KW-0472">Membrane</keyword>
<reference evidence="4" key="1">
    <citation type="submission" date="2008-04" db="EMBL/GenBank/DDBJ databases">
        <title>Draft genome sequence of Providencia stuartii (ATCC 25827).</title>
        <authorList>
            <person name="Sudarsanam P."/>
            <person name="Ley R."/>
            <person name="Guruge J."/>
            <person name="Turnbaugh P.J."/>
            <person name="Mahowald M."/>
            <person name="Liep D."/>
            <person name="Gordon J."/>
        </authorList>
    </citation>
    <scope>NUCLEOTIDE SEQUENCE [LARGE SCALE GENOMIC DNA]</scope>
    <source>
        <strain evidence="4">ATCC 25827</strain>
    </source>
</reference>
<reference evidence="4" key="2">
    <citation type="submission" date="2008-04" db="EMBL/GenBank/DDBJ databases">
        <title>Draft genome sequence of Providencia stuartii(ATCC 25827).</title>
        <authorList>
            <person name="Sudarsanam P."/>
            <person name="Ley R."/>
            <person name="Guruge J."/>
            <person name="Turnbaugh P.J."/>
            <person name="Mahowald M."/>
            <person name="Liep D."/>
            <person name="Gordon J."/>
        </authorList>
    </citation>
    <scope>NUCLEOTIDE SEQUENCE [LARGE SCALE GENOMIC DNA]</scope>
    <source>
        <strain evidence="4">ATCC 25827</strain>
    </source>
</reference>
<protein>
    <submittedName>
        <fullName evidence="3">Uncharacterized protein</fullName>
    </submittedName>
</protein>
<feature type="transmembrane region" description="Helical" evidence="2">
    <location>
        <begin position="16"/>
        <end position="37"/>
    </location>
</feature>
<reference evidence="3 4" key="3">
    <citation type="submission" date="2008-05" db="EMBL/GenBank/DDBJ databases">
        <authorList>
            <person name="Fulton L."/>
            <person name="Clifton S."/>
            <person name="Fulton B."/>
            <person name="Xu J."/>
            <person name="Minx P."/>
            <person name="Pepin K.H."/>
            <person name="Johnson M."/>
            <person name="Thiruvilangam P."/>
            <person name="Bhonagiri V."/>
            <person name="Nash W.E."/>
            <person name="Mardis E.R."/>
            <person name="Wilson R.K."/>
        </authorList>
    </citation>
    <scope>NUCLEOTIDE SEQUENCE [LARGE SCALE GENOMIC DNA]</scope>
    <source>
        <strain evidence="3 4">ATCC 25827</strain>
    </source>
</reference>
<keyword evidence="2" id="KW-0812">Transmembrane</keyword>
<evidence type="ECO:0000313" key="3">
    <source>
        <dbReference type="EMBL" id="EDU58439.1"/>
    </source>
</evidence>
<comment type="caution">
    <text evidence="3">The sequence shown here is derived from an EMBL/GenBank/DDBJ whole genome shotgun (WGS) entry which is preliminary data.</text>
</comment>
<gene>
    <name evidence="3" type="ORF">PROSTU_01614</name>
</gene>
<sequence length="91" mass="9631">MGTGWQIPDPSAQKRVFNLSATNIGLYFGFISSIQAIKMKKVVIALCALCAFGSIGGIVLAGMNIYTRSTTPIEQSQAQQPSIIPSAGQVQ</sequence>
<dbReference type="EMBL" id="ABJD02000101">
    <property type="protein sequence ID" value="EDU58439.1"/>
    <property type="molecule type" value="Genomic_DNA"/>
</dbReference>
<name>A0AA87CPW5_PROST</name>
<dbReference type="AlphaFoldDB" id="A0AA87CPW5"/>
<accession>A0AA87CPW5</accession>